<dbReference type="SUPFAM" id="SSF50630">
    <property type="entry name" value="Acid proteases"/>
    <property type="match status" value="1"/>
</dbReference>
<dbReference type="GO" id="GO:0004190">
    <property type="term" value="F:aspartic-type endopeptidase activity"/>
    <property type="evidence" value="ECO:0007669"/>
    <property type="project" value="UniProtKB-KW"/>
</dbReference>
<comment type="similarity">
    <text evidence="1 6">Belongs to the peptidase A1 family.</text>
</comment>
<comment type="caution">
    <text evidence="7">The sequence shown here is derived from an EMBL/GenBank/DDBJ whole genome shotgun (WGS) entry which is preliminary data.</text>
</comment>
<evidence type="ECO:0000256" key="5">
    <source>
        <dbReference type="ARBA" id="ARBA00023180"/>
    </source>
</evidence>
<dbReference type="Pfam" id="PF14543">
    <property type="entry name" value="TAXi_N"/>
    <property type="match status" value="1"/>
</dbReference>
<name>A0A6A5M7Q7_LUPAL</name>
<dbReference type="PROSITE" id="PS51767">
    <property type="entry name" value="PEPTIDASE_A1"/>
    <property type="match status" value="1"/>
</dbReference>
<dbReference type="PRINTS" id="PR00792">
    <property type="entry name" value="PEPSIN"/>
</dbReference>
<evidence type="ECO:0000256" key="2">
    <source>
        <dbReference type="ARBA" id="ARBA00022670"/>
    </source>
</evidence>
<sequence length="428" mass="47243">MKEVVILAITLIQFSILSSAESNGVTIDIIHRDSPLSPYYNSSMTRSDVLINAAFRSISRAKSFKLNPSLNLADETIVIPNYGDYLMQIFVGNPPTKLTAIADTGSDVTWVQCLPCEVCYKQDDPIFDPRNSETHHVIPCDVITCRSLFIHSCGNGGECQYEAQYDSGSFSKGILSTDTISFNSNNGGQMVKYDDTIMGCGYNNVGNFKTMEGGVVGLGGGPLSLASQIGTKIGKKKFSYCLLPYDYSQGNSKMKFGVDTQTQRTIVFTTPLVIKFPSTYYYLSLESVSINGKLVKPFQNVGNIVIDSGTTLTSLKSDLYDQVEAAIIEVTGSEGVVERDQAKPYKLCYRDGTVQNFPLISFYFFDADYGLHFTESNVFGKVGDFYCLLMISTEEHSILGNFQQVSFNIEYDLDQKTVSFAEADCTKE</sequence>
<reference evidence="8" key="1">
    <citation type="journal article" date="2020" name="Nat. Commun.">
        <title>Genome sequence of the cluster root forming white lupin.</title>
        <authorList>
            <person name="Hufnagel B."/>
            <person name="Marques A."/>
            <person name="Soriano A."/>
            <person name="Marques L."/>
            <person name="Divol F."/>
            <person name="Doumas P."/>
            <person name="Sallet E."/>
            <person name="Mancinotti D."/>
            <person name="Carrere S."/>
            <person name="Marande W."/>
            <person name="Arribat S."/>
            <person name="Keller J."/>
            <person name="Huneau C."/>
            <person name="Blein T."/>
            <person name="Aime D."/>
            <person name="Laguerre M."/>
            <person name="Taylor J."/>
            <person name="Schubert V."/>
            <person name="Nelson M."/>
            <person name="Geu-Flores F."/>
            <person name="Crespi M."/>
            <person name="Gallardo-Guerrero K."/>
            <person name="Delaux P.-M."/>
            <person name="Salse J."/>
            <person name="Berges H."/>
            <person name="Guyot R."/>
            <person name="Gouzy J."/>
            <person name="Peret B."/>
        </authorList>
    </citation>
    <scope>NUCLEOTIDE SEQUENCE [LARGE SCALE GENOMIC DNA]</scope>
    <source>
        <strain evidence="8">cv. Amiga</strain>
    </source>
</reference>
<dbReference type="InterPro" id="IPR034161">
    <property type="entry name" value="Pepsin-like_plant"/>
</dbReference>
<dbReference type="CDD" id="cd05476">
    <property type="entry name" value="pepsin_A_like_plant"/>
    <property type="match status" value="1"/>
</dbReference>
<keyword evidence="5" id="KW-0325">Glycoprotein</keyword>
<organism evidence="7 8">
    <name type="scientific">Lupinus albus</name>
    <name type="common">White lupine</name>
    <name type="synonym">Lupinus termis</name>
    <dbReference type="NCBI Taxonomy" id="3870"/>
    <lineage>
        <taxon>Eukaryota</taxon>
        <taxon>Viridiplantae</taxon>
        <taxon>Streptophyta</taxon>
        <taxon>Embryophyta</taxon>
        <taxon>Tracheophyta</taxon>
        <taxon>Spermatophyta</taxon>
        <taxon>Magnoliopsida</taxon>
        <taxon>eudicotyledons</taxon>
        <taxon>Gunneridae</taxon>
        <taxon>Pentapetalae</taxon>
        <taxon>rosids</taxon>
        <taxon>fabids</taxon>
        <taxon>Fabales</taxon>
        <taxon>Fabaceae</taxon>
        <taxon>Papilionoideae</taxon>
        <taxon>50 kb inversion clade</taxon>
        <taxon>genistoids sensu lato</taxon>
        <taxon>core genistoids</taxon>
        <taxon>Genisteae</taxon>
        <taxon>Lupinus</taxon>
    </lineage>
</organism>
<keyword evidence="3 6" id="KW-0064">Aspartyl protease</keyword>
<dbReference type="GO" id="GO:0005576">
    <property type="term" value="C:extracellular region"/>
    <property type="evidence" value="ECO:0007669"/>
    <property type="project" value="TreeGrafter"/>
</dbReference>
<dbReference type="InterPro" id="IPR051708">
    <property type="entry name" value="Plant_Aspart_Prot_A1"/>
</dbReference>
<evidence type="ECO:0000313" key="8">
    <source>
        <dbReference type="Proteomes" id="UP000447434"/>
    </source>
</evidence>
<dbReference type="PANTHER" id="PTHR47967">
    <property type="entry name" value="OS07G0603500 PROTEIN-RELATED"/>
    <property type="match status" value="1"/>
</dbReference>
<dbReference type="Proteomes" id="UP000447434">
    <property type="component" value="Chromosome 25"/>
</dbReference>
<dbReference type="InterPro" id="IPR001969">
    <property type="entry name" value="Aspartic_peptidase_AS"/>
</dbReference>
<evidence type="ECO:0000256" key="6">
    <source>
        <dbReference type="RuleBase" id="RU000454"/>
    </source>
</evidence>
<dbReference type="FunFam" id="2.40.70.10:FF:000031">
    <property type="entry name" value="Aspartyl protease AED1"/>
    <property type="match status" value="1"/>
</dbReference>
<evidence type="ECO:0000313" key="7">
    <source>
        <dbReference type="EMBL" id="KAE9585021.1"/>
    </source>
</evidence>
<dbReference type="Gene3D" id="2.40.70.10">
    <property type="entry name" value="Acid Proteases"/>
    <property type="match status" value="2"/>
</dbReference>
<dbReference type="InterPro" id="IPR032799">
    <property type="entry name" value="TAXi_C"/>
</dbReference>
<accession>A0A6A5M7Q7</accession>
<dbReference type="InterPro" id="IPR001461">
    <property type="entry name" value="Aspartic_peptidase_A1"/>
</dbReference>
<dbReference type="InterPro" id="IPR021109">
    <property type="entry name" value="Peptidase_aspartic_dom_sf"/>
</dbReference>
<proteinExistence type="inferred from homology"/>
<dbReference type="PANTHER" id="PTHR47967:SF128">
    <property type="entry name" value="ASPARTIC PROTEINASE CDR1-LIKE"/>
    <property type="match status" value="1"/>
</dbReference>
<evidence type="ECO:0000256" key="4">
    <source>
        <dbReference type="ARBA" id="ARBA00022801"/>
    </source>
</evidence>
<dbReference type="Pfam" id="PF14541">
    <property type="entry name" value="TAXi_C"/>
    <property type="match status" value="1"/>
</dbReference>
<dbReference type="EMBL" id="WOCE01000025">
    <property type="protein sequence ID" value="KAE9585021.1"/>
    <property type="molecule type" value="Genomic_DNA"/>
</dbReference>
<protein>
    <submittedName>
        <fullName evidence="7">Putative nepenthesin</fullName>
    </submittedName>
</protein>
<evidence type="ECO:0000256" key="3">
    <source>
        <dbReference type="ARBA" id="ARBA00022750"/>
    </source>
</evidence>
<dbReference type="InterPro" id="IPR032861">
    <property type="entry name" value="TAXi_N"/>
</dbReference>
<dbReference type="InterPro" id="IPR033121">
    <property type="entry name" value="PEPTIDASE_A1"/>
</dbReference>
<keyword evidence="4 6" id="KW-0378">Hydrolase</keyword>
<evidence type="ECO:0000256" key="1">
    <source>
        <dbReference type="ARBA" id="ARBA00007447"/>
    </source>
</evidence>
<gene>
    <name evidence="7" type="ORF">Lalb_Chr25g0284591</name>
</gene>
<dbReference type="GO" id="GO:0006508">
    <property type="term" value="P:proteolysis"/>
    <property type="evidence" value="ECO:0007669"/>
    <property type="project" value="UniProtKB-KW"/>
</dbReference>
<keyword evidence="2 6" id="KW-0645">Protease</keyword>
<dbReference type="AlphaFoldDB" id="A0A6A5M7Q7"/>
<dbReference type="OrthoDB" id="771136at2759"/>
<dbReference type="PROSITE" id="PS00141">
    <property type="entry name" value="ASP_PROTEASE"/>
    <property type="match status" value="1"/>
</dbReference>
<keyword evidence="8" id="KW-1185">Reference proteome</keyword>